<evidence type="ECO:0000256" key="1">
    <source>
        <dbReference type="SAM" id="Coils"/>
    </source>
</evidence>
<comment type="caution">
    <text evidence="2">The sequence shown here is derived from an EMBL/GenBank/DDBJ whole genome shotgun (WGS) entry which is preliminary data.</text>
</comment>
<dbReference type="Gene3D" id="1.25.40.180">
    <property type="match status" value="1"/>
</dbReference>
<feature type="coiled-coil region" evidence="1">
    <location>
        <begin position="14"/>
        <end position="41"/>
    </location>
</feature>
<protein>
    <submittedName>
        <fullName evidence="2">Uncharacterized protein</fullName>
    </submittedName>
</protein>
<dbReference type="Proteomes" id="UP001175271">
    <property type="component" value="Unassembled WGS sequence"/>
</dbReference>
<dbReference type="AlphaFoldDB" id="A0AA39IFD6"/>
<keyword evidence="3" id="KW-1185">Reference proteome</keyword>
<proteinExistence type="predicted"/>
<evidence type="ECO:0000313" key="3">
    <source>
        <dbReference type="Proteomes" id="UP001175271"/>
    </source>
</evidence>
<reference evidence="2" key="1">
    <citation type="submission" date="2023-06" db="EMBL/GenBank/DDBJ databases">
        <title>Genomic analysis of the entomopathogenic nematode Steinernema hermaphroditum.</title>
        <authorList>
            <person name="Schwarz E.M."/>
            <person name="Heppert J.K."/>
            <person name="Baniya A."/>
            <person name="Schwartz H.T."/>
            <person name="Tan C.-H."/>
            <person name="Antoshechkin I."/>
            <person name="Sternberg P.W."/>
            <person name="Goodrich-Blair H."/>
            <person name="Dillman A.R."/>
        </authorList>
    </citation>
    <scope>NUCLEOTIDE SEQUENCE</scope>
    <source>
        <strain evidence="2">PS9179</strain>
        <tissue evidence="2">Whole animal</tissue>
    </source>
</reference>
<name>A0AA39IFD6_9BILA</name>
<dbReference type="EMBL" id="JAUCMV010000001">
    <property type="protein sequence ID" value="KAK0422640.1"/>
    <property type="molecule type" value="Genomic_DNA"/>
</dbReference>
<evidence type="ECO:0000313" key="2">
    <source>
        <dbReference type="EMBL" id="KAK0422640.1"/>
    </source>
</evidence>
<keyword evidence="1" id="KW-0175">Coiled coil</keyword>
<organism evidence="2 3">
    <name type="scientific">Steinernema hermaphroditum</name>
    <dbReference type="NCBI Taxonomy" id="289476"/>
    <lineage>
        <taxon>Eukaryota</taxon>
        <taxon>Metazoa</taxon>
        <taxon>Ecdysozoa</taxon>
        <taxon>Nematoda</taxon>
        <taxon>Chromadorea</taxon>
        <taxon>Rhabditida</taxon>
        <taxon>Tylenchina</taxon>
        <taxon>Panagrolaimomorpha</taxon>
        <taxon>Strongyloidoidea</taxon>
        <taxon>Steinernematidae</taxon>
        <taxon>Steinernema</taxon>
    </lineage>
</organism>
<gene>
    <name evidence="2" type="ORF">QR680_007691</name>
</gene>
<sequence length="595" mass="69076">MEALSLTKLLVTSLERIATEMNFLEARLTSMESLHERLLKRQRRTEDRVMAVLEGFHRRFEVIENRVTETNVQKTVPARVHKTHVSLSPVKRAQQESAEITIRHCPRATTSLTVLEPKFTTASVELAFEQPCQSEHVKSLFKIRSITESVSYTPITEPWRRSKQPWTRRRKGPRNVRRFTSLLNRVTLENSFAKEIGDLWHENEHNRKTYFGLMIDGVLQNPRLARVYMNAFHEVLDYERRLDRENYSYQPSLFHTLARRAEVGCMHPLSTLPEDRAVMRKLFYHHCYPKIDKKVPPKDKYMMRAKNEKAEEETKANRQRLCGLLMIISELQKHGIVRDKYYIDLILTHLRACRESPLGNRDCYNPAFAMKWLLVLRKKFKGGFFEYDGSYRDDFDNNGDIPRSTPRWKNKTDGAVISTINRATLASPFIDDLRKYCKDHTSRSDDDQLNAVRTSIFLATHLVRAALANSGKNAEFIGSYAVLLAQDHIFGATENDLLDDVIDEALYEMGRRRRGLSAADGKLEISGYLITVLRLIGSIFSQDLEDPQGLLMKVKDLLERRNVLDNIESENRENDAFFSCLFKWVKLLESQILSS</sequence>
<accession>A0AA39IFD6</accession>